<protein>
    <submittedName>
        <fullName evidence="1">Uncharacterized protein</fullName>
    </submittedName>
</protein>
<reference evidence="1 2" key="1">
    <citation type="journal article" date="2023" name="Arcadia Sci">
        <title>De novo assembly of a long-read Amblyomma americanum tick genome.</title>
        <authorList>
            <person name="Chou S."/>
            <person name="Poskanzer K.E."/>
            <person name="Rollins M."/>
            <person name="Thuy-Boun P.S."/>
        </authorList>
    </citation>
    <scope>NUCLEOTIDE SEQUENCE [LARGE SCALE GENOMIC DNA]</scope>
    <source>
        <strain evidence="1">F_SG_1</strain>
        <tissue evidence="1">Salivary glands</tissue>
    </source>
</reference>
<keyword evidence="2" id="KW-1185">Reference proteome</keyword>
<dbReference type="AlphaFoldDB" id="A0AAQ4FMQ1"/>
<accession>A0AAQ4FMQ1</accession>
<dbReference type="EMBL" id="JARKHS020000619">
    <property type="protein sequence ID" value="KAK8788577.1"/>
    <property type="molecule type" value="Genomic_DNA"/>
</dbReference>
<dbReference type="Proteomes" id="UP001321473">
    <property type="component" value="Unassembled WGS sequence"/>
</dbReference>
<sequence>MAKKRLKVTAVSVQAFVWCVAPSTTDIKGVNLVPVSPREPLSLLRVGGHQDIMNALYLVGFAFVIGMMSCEGKHIADSPVAERSTAPCMIDCTRWNVCRMFDKCECYNRGDVSKRCITKEQAKSWGAEWEP</sequence>
<name>A0AAQ4FMQ1_AMBAM</name>
<comment type="caution">
    <text evidence="1">The sequence shown here is derived from an EMBL/GenBank/DDBJ whole genome shotgun (WGS) entry which is preliminary data.</text>
</comment>
<organism evidence="1 2">
    <name type="scientific">Amblyomma americanum</name>
    <name type="common">Lone star tick</name>
    <dbReference type="NCBI Taxonomy" id="6943"/>
    <lineage>
        <taxon>Eukaryota</taxon>
        <taxon>Metazoa</taxon>
        <taxon>Ecdysozoa</taxon>
        <taxon>Arthropoda</taxon>
        <taxon>Chelicerata</taxon>
        <taxon>Arachnida</taxon>
        <taxon>Acari</taxon>
        <taxon>Parasitiformes</taxon>
        <taxon>Ixodida</taxon>
        <taxon>Ixodoidea</taxon>
        <taxon>Ixodidae</taxon>
        <taxon>Amblyomminae</taxon>
        <taxon>Amblyomma</taxon>
    </lineage>
</organism>
<proteinExistence type="predicted"/>
<evidence type="ECO:0000313" key="2">
    <source>
        <dbReference type="Proteomes" id="UP001321473"/>
    </source>
</evidence>
<evidence type="ECO:0000313" key="1">
    <source>
        <dbReference type="EMBL" id="KAK8788577.1"/>
    </source>
</evidence>
<gene>
    <name evidence="1" type="ORF">V5799_021648</name>
</gene>